<dbReference type="Proteomes" id="UP000749559">
    <property type="component" value="Unassembled WGS sequence"/>
</dbReference>
<keyword evidence="3" id="KW-1185">Reference proteome</keyword>
<dbReference type="SUPFAM" id="SSF57424">
    <property type="entry name" value="LDL receptor-like module"/>
    <property type="match status" value="1"/>
</dbReference>
<protein>
    <submittedName>
        <fullName evidence="2">Uncharacterized protein</fullName>
    </submittedName>
</protein>
<evidence type="ECO:0000256" key="1">
    <source>
        <dbReference type="PROSITE-ProRule" id="PRU00124"/>
    </source>
</evidence>
<dbReference type="CDD" id="cd00112">
    <property type="entry name" value="LDLa"/>
    <property type="match status" value="1"/>
</dbReference>
<dbReference type="PROSITE" id="PS01209">
    <property type="entry name" value="LDLRA_1"/>
    <property type="match status" value="1"/>
</dbReference>
<dbReference type="OrthoDB" id="6417936at2759"/>
<dbReference type="InterPro" id="IPR002172">
    <property type="entry name" value="LDrepeatLR_classA_rpt"/>
</dbReference>
<comment type="caution">
    <text evidence="2">The sequence shown here is derived from an EMBL/GenBank/DDBJ whole genome shotgun (WGS) entry which is preliminary data.</text>
</comment>
<evidence type="ECO:0000313" key="2">
    <source>
        <dbReference type="EMBL" id="CAH1799656.1"/>
    </source>
</evidence>
<organism evidence="2 3">
    <name type="scientific">Owenia fusiformis</name>
    <name type="common">Polychaete worm</name>
    <dbReference type="NCBI Taxonomy" id="6347"/>
    <lineage>
        <taxon>Eukaryota</taxon>
        <taxon>Metazoa</taxon>
        <taxon>Spiralia</taxon>
        <taxon>Lophotrochozoa</taxon>
        <taxon>Annelida</taxon>
        <taxon>Polychaeta</taxon>
        <taxon>Sedentaria</taxon>
        <taxon>Canalipalpata</taxon>
        <taxon>Sabellida</taxon>
        <taxon>Oweniida</taxon>
        <taxon>Oweniidae</taxon>
        <taxon>Owenia</taxon>
    </lineage>
</organism>
<dbReference type="InterPro" id="IPR036055">
    <property type="entry name" value="LDL_receptor-like_sf"/>
</dbReference>
<dbReference type="SMART" id="SM00192">
    <property type="entry name" value="LDLa"/>
    <property type="match status" value="1"/>
</dbReference>
<dbReference type="InterPro" id="IPR023415">
    <property type="entry name" value="LDLR_class-A_CS"/>
</dbReference>
<dbReference type="GO" id="GO:0043195">
    <property type="term" value="C:terminal bouton"/>
    <property type="evidence" value="ECO:0007669"/>
    <property type="project" value="TreeGrafter"/>
</dbReference>
<dbReference type="EMBL" id="CAIIXF020000011">
    <property type="protein sequence ID" value="CAH1799656.1"/>
    <property type="molecule type" value="Genomic_DNA"/>
</dbReference>
<dbReference type="Gene3D" id="4.10.400.10">
    <property type="entry name" value="Low-density Lipoprotein Receptor"/>
    <property type="match status" value="1"/>
</dbReference>
<dbReference type="AlphaFoldDB" id="A0A8J1TB44"/>
<dbReference type="PANTHER" id="PTHR21105:SF0">
    <property type="entry name" value="GH16255P"/>
    <property type="match status" value="1"/>
</dbReference>
<dbReference type="GO" id="GO:0030297">
    <property type="term" value="F:transmembrane receptor protein tyrosine kinase activator activity"/>
    <property type="evidence" value="ECO:0007669"/>
    <property type="project" value="TreeGrafter"/>
</dbReference>
<dbReference type="PROSITE" id="PS50068">
    <property type="entry name" value="LDLRA_2"/>
    <property type="match status" value="1"/>
</dbReference>
<reference evidence="2" key="1">
    <citation type="submission" date="2022-03" db="EMBL/GenBank/DDBJ databases">
        <authorList>
            <person name="Martin C."/>
        </authorList>
    </citation>
    <scope>NUCLEOTIDE SEQUENCE</scope>
</reference>
<dbReference type="GO" id="GO:0043410">
    <property type="term" value="P:positive regulation of MAPK cascade"/>
    <property type="evidence" value="ECO:0007669"/>
    <property type="project" value="TreeGrafter"/>
</dbReference>
<name>A0A8J1TB44_OWEFU</name>
<comment type="caution">
    <text evidence="1">Lacks conserved residue(s) required for the propagation of feature annotation.</text>
</comment>
<sequence length="140" mass="16072">MNILKLTLILAYFNTVQTYLLGSLLDNDLIRDESDNLDDMDHLILEDKNKVNQKRTYSSDILVVSRQSSVCPQSEDGRFQFICPSSRHSGTTRCVDDHQICNGRRDCPNHEDENPTMCLFYQVVQSQIKMVTNVMLARGK</sequence>
<proteinExistence type="predicted"/>
<accession>A0A8J1TB44</accession>
<evidence type="ECO:0000313" key="3">
    <source>
        <dbReference type="Proteomes" id="UP000749559"/>
    </source>
</evidence>
<gene>
    <name evidence="2" type="ORF">OFUS_LOCUS23639</name>
</gene>
<dbReference type="PANTHER" id="PTHR21105">
    <property type="entry name" value="GH16255P"/>
    <property type="match status" value="1"/>
</dbReference>